<dbReference type="InterPro" id="IPR002560">
    <property type="entry name" value="Transposase_DDE"/>
</dbReference>
<comment type="caution">
    <text evidence="2">The sequence shown here is derived from an EMBL/GenBank/DDBJ whole genome shotgun (WGS) entry which is preliminary data.</text>
</comment>
<accession>A0ABS4WDY4</accession>
<sequence>MEDAVRELRAVTGIAKAHGVSWPTIMRKLLVTEQIVLVVDQRLVRRIGVDELRFRRVRFVLGTTGKMMRVEPRSIVFTDLDTGTILDIVDGRRGKAVTSWMSQRPDSWKRNIEFVAMGMSAEFRNSLPAARISLDHFHIIQRANQMITAVRRHRSHDTHGRRGKMTDPAYKYRKLLTCNIAMLSLQQTERLKEVLASDAQLGVVYAIKEHARELLKTRDRDAVATGWAKLEASVKATGMHEAKSLFRTFTAWKEELETFCLTRLTNARSEAANLTAKNIKGIGRGYVNHHS</sequence>
<evidence type="ECO:0000313" key="3">
    <source>
        <dbReference type="Proteomes" id="UP000766570"/>
    </source>
</evidence>
<dbReference type="PANTHER" id="PTHR33498:SF1">
    <property type="entry name" value="TRANSPOSASE FOR INSERTION SEQUENCE ELEMENT IS1557"/>
    <property type="match status" value="1"/>
</dbReference>
<feature type="domain" description="Transposase IS204/IS1001/IS1096/IS1165 DDE" evidence="1">
    <location>
        <begin position="75"/>
        <end position="288"/>
    </location>
</feature>
<evidence type="ECO:0000313" key="2">
    <source>
        <dbReference type="EMBL" id="MBP2374430.1"/>
    </source>
</evidence>
<keyword evidence="3" id="KW-1185">Reference proteome</keyword>
<organism evidence="2 3">
    <name type="scientific">Paeniglutamicibacter psychrophenolicus</name>
    <dbReference type="NCBI Taxonomy" id="257454"/>
    <lineage>
        <taxon>Bacteria</taxon>
        <taxon>Bacillati</taxon>
        <taxon>Actinomycetota</taxon>
        <taxon>Actinomycetes</taxon>
        <taxon>Micrococcales</taxon>
        <taxon>Micrococcaceae</taxon>
        <taxon>Paeniglutamicibacter</taxon>
    </lineage>
</organism>
<protein>
    <submittedName>
        <fullName evidence="2">Transposase</fullName>
    </submittedName>
</protein>
<dbReference type="NCBIfam" id="NF033550">
    <property type="entry name" value="transpos_ISL3"/>
    <property type="match status" value="1"/>
</dbReference>
<name>A0ABS4WDY4_9MICC</name>
<dbReference type="EMBL" id="JAGIOE010000001">
    <property type="protein sequence ID" value="MBP2374430.1"/>
    <property type="molecule type" value="Genomic_DNA"/>
</dbReference>
<reference evidence="2 3" key="1">
    <citation type="submission" date="2021-03" db="EMBL/GenBank/DDBJ databases">
        <title>Sequencing the genomes of 1000 actinobacteria strains.</title>
        <authorList>
            <person name="Klenk H.-P."/>
        </authorList>
    </citation>
    <scope>NUCLEOTIDE SEQUENCE [LARGE SCALE GENOMIC DNA]</scope>
    <source>
        <strain evidence="2 3">DSM 15454</strain>
    </source>
</reference>
<dbReference type="PANTHER" id="PTHR33498">
    <property type="entry name" value="TRANSPOSASE FOR INSERTION SEQUENCE ELEMENT IS1557"/>
    <property type="match status" value="1"/>
</dbReference>
<dbReference type="Proteomes" id="UP000766570">
    <property type="component" value="Unassembled WGS sequence"/>
</dbReference>
<evidence type="ECO:0000259" key="1">
    <source>
        <dbReference type="Pfam" id="PF01610"/>
    </source>
</evidence>
<dbReference type="Pfam" id="PF01610">
    <property type="entry name" value="DDE_Tnp_ISL3"/>
    <property type="match status" value="1"/>
</dbReference>
<proteinExistence type="predicted"/>
<gene>
    <name evidence="2" type="ORF">JOF46_002342</name>
</gene>
<dbReference type="InterPro" id="IPR047951">
    <property type="entry name" value="Transpos_ISL3"/>
</dbReference>